<evidence type="ECO:0000256" key="1">
    <source>
        <dbReference type="SAM" id="MobiDB-lite"/>
    </source>
</evidence>
<reference evidence="2" key="3">
    <citation type="submission" date="2025-09" db="UniProtKB">
        <authorList>
            <consortium name="Ensembl"/>
        </authorList>
    </citation>
    <scope>IDENTIFICATION</scope>
    <source>
        <strain evidence="2">Thoroughbred</strain>
    </source>
</reference>
<dbReference type="STRING" id="9796.ENSECAP00000054408"/>
<dbReference type="AlphaFoldDB" id="A0A5F5Q0H8"/>
<keyword evidence="3" id="KW-1185">Reference proteome</keyword>
<dbReference type="GeneTree" id="ENSGT00950000186398"/>
<feature type="compositionally biased region" description="Low complexity" evidence="1">
    <location>
        <begin position="125"/>
        <end position="139"/>
    </location>
</feature>
<sequence>MLPLEPAADPSSRGWGAGVVSMGVTSVSAAAQGARPVDMQGEGLELPAGMIGRPVEGAAPGSVMGGGRCEVETGESVHMGEVLQAAEKAELASAAADTAALGFEWPPPPPLRGCPQVDFNRKQGGDAATGAGAQQAEVGLPIADSMPGARPGAGSRTPWRPADSTALPDPGEEAGLSKVDRAEGSEGEEVPGRGCDWEGRGPGELCFLCHKGCPTLAAPAVSRMVSGPMVSWTFLRFPPFEVMLGARGTAGGGAVAAAGTGTEQEGWVVPWSLTASVSPRRALSMVRSAASFSEARSSTVTRNPSSGAGGSLRGAPCLRGSRGVLRFRGLDLSGVGEQMLWVSVCPDVGSASFPRCVFLWESPEPAEGDPRPSGITFSEGLWGSQVWAVAGPILLCTDGNPRVELYDLVMAFLLGQELMHEVWDFWMDLSSGLMLWWVPCRGPGLGTMEQRPPCSPSGLNADDASPGLSGPLPSSSCLSMTGGSSSCSAVSFLLSPGVLNSIFSVLGS</sequence>
<dbReference type="PaxDb" id="9796-ENSECAP00000054408"/>
<accession>A0A5F5Q0H8</accession>
<dbReference type="Proteomes" id="UP000002281">
    <property type="component" value="Chromosome 7"/>
</dbReference>
<protein>
    <submittedName>
        <fullName evidence="2">Uncharacterized protein</fullName>
    </submittedName>
</protein>
<reference evidence="2" key="2">
    <citation type="submission" date="2025-08" db="UniProtKB">
        <authorList>
            <consortium name="Ensembl"/>
        </authorList>
    </citation>
    <scope>IDENTIFICATION</scope>
    <source>
        <strain evidence="2">Thoroughbred</strain>
    </source>
</reference>
<proteinExistence type="predicted"/>
<reference evidence="2 3" key="1">
    <citation type="journal article" date="2009" name="Science">
        <title>Genome sequence, comparative analysis, and population genetics of the domestic horse.</title>
        <authorList>
            <consortium name="Broad Institute Genome Sequencing Platform"/>
            <consortium name="Broad Institute Whole Genome Assembly Team"/>
            <person name="Wade C.M."/>
            <person name="Giulotto E."/>
            <person name="Sigurdsson S."/>
            <person name="Zoli M."/>
            <person name="Gnerre S."/>
            <person name="Imsland F."/>
            <person name="Lear T.L."/>
            <person name="Adelson D.L."/>
            <person name="Bailey E."/>
            <person name="Bellone R.R."/>
            <person name="Bloecker H."/>
            <person name="Distl O."/>
            <person name="Edgar R.C."/>
            <person name="Garber M."/>
            <person name="Leeb T."/>
            <person name="Mauceli E."/>
            <person name="MacLeod J.N."/>
            <person name="Penedo M.C.T."/>
            <person name="Raison J.M."/>
            <person name="Sharpe T."/>
            <person name="Vogel J."/>
            <person name="Andersson L."/>
            <person name="Antczak D.F."/>
            <person name="Biagi T."/>
            <person name="Binns M.M."/>
            <person name="Chowdhary B.P."/>
            <person name="Coleman S.J."/>
            <person name="Della Valle G."/>
            <person name="Fryc S."/>
            <person name="Guerin G."/>
            <person name="Hasegawa T."/>
            <person name="Hill E.W."/>
            <person name="Jurka J."/>
            <person name="Kiialainen A."/>
            <person name="Lindgren G."/>
            <person name="Liu J."/>
            <person name="Magnani E."/>
            <person name="Mickelson J.R."/>
            <person name="Murray J."/>
            <person name="Nergadze S.G."/>
            <person name="Onofrio R."/>
            <person name="Pedroni S."/>
            <person name="Piras M.F."/>
            <person name="Raudsepp T."/>
            <person name="Rocchi M."/>
            <person name="Roeed K.H."/>
            <person name="Ryder O.A."/>
            <person name="Searle S."/>
            <person name="Skow L."/>
            <person name="Swinburne J.E."/>
            <person name="Syvaenen A.C."/>
            <person name="Tozaki T."/>
            <person name="Valberg S.J."/>
            <person name="Vaudin M."/>
            <person name="White J.R."/>
            <person name="Zody M.C."/>
            <person name="Lander E.S."/>
            <person name="Lindblad-Toh K."/>
        </authorList>
    </citation>
    <scope>NUCLEOTIDE SEQUENCE [LARGE SCALE GENOMIC DNA]</scope>
    <source>
        <strain evidence="2 3">Thoroughbred</strain>
    </source>
</reference>
<feature type="region of interest" description="Disordered" evidence="1">
    <location>
        <begin position="105"/>
        <end position="196"/>
    </location>
</feature>
<evidence type="ECO:0000313" key="3">
    <source>
        <dbReference type="Proteomes" id="UP000002281"/>
    </source>
</evidence>
<name>A0A5F5Q0H8_HORSE</name>
<dbReference type="InParanoid" id="A0A5F5Q0H8"/>
<evidence type="ECO:0000313" key="2">
    <source>
        <dbReference type="Ensembl" id="ENSECAP00000054408.2"/>
    </source>
</evidence>
<dbReference type="Ensembl" id="ENSECAT00000067894.2">
    <property type="protein sequence ID" value="ENSECAP00000054408.2"/>
    <property type="gene ID" value="ENSECAG00000047458.1"/>
</dbReference>
<dbReference type="Bgee" id="ENSECAG00000041887">
    <property type="expression patterns" value="Expressed in testis"/>
</dbReference>
<organism evidence="2 3">
    <name type="scientific">Equus caballus</name>
    <name type="common">Horse</name>
    <dbReference type="NCBI Taxonomy" id="9796"/>
    <lineage>
        <taxon>Eukaryota</taxon>
        <taxon>Metazoa</taxon>
        <taxon>Chordata</taxon>
        <taxon>Craniata</taxon>
        <taxon>Vertebrata</taxon>
        <taxon>Euteleostomi</taxon>
        <taxon>Mammalia</taxon>
        <taxon>Eutheria</taxon>
        <taxon>Laurasiatheria</taxon>
        <taxon>Perissodactyla</taxon>
        <taxon>Equidae</taxon>
        <taxon>Equus</taxon>
    </lineage>
</organism>